<evidence type="ECO:0000259" key="10">
    <source>
        <dbReference type="Pfam" id="PF07715"/>
    </source>
</evidence>
<name>A0A1H9GSV9_9BACT</name>
<gene>
    <name evidence="11" type="ORF">SAMN05444359_11194</name>
</gene>
<dbReference type="Gene3D" id="2.170.130.10">
    <property type="entry name" value="TonB-dependent receptor, plug domain"/>
    <property type="match status" value="1"/>
</dbReference>
<dbReference type="Gene3D" id="2.40.170.20">
    <property type="entry name" value="TonB-dependent receptor, beta-barrel domain"/>
    <property type="match status" value="1"/>
</dbReference>
<evidence type="ECO:0000256" key="3">
    <source>
        <dbReference type="ARBA" id="ARBA00022452"/>
    </source>
</evidence>
<accession>A0A1H9GSV9</accession>
<dbReference type="RefSeq" id="WP_245748519.1">
    <property type="nucleotide sequence ID" value="NZ_FOFB01000011.1"/>
</dbReference>
<organism evidence="11 12">
    <name type="scientific">Neolewinella agarilytica</name>
    <dbReference type="NCBI Taxonomy" id="478744"/>
    <lineage>
        <taxon>Bacteria</taxon>
        <taxon>Pseudomonadati</taxon>
        <taxon>Bacteroidota</taxon>
        <taxon>Saprospiria</taxon>
        <taxon>Saprospirales</taxon>
        <taxon>Lewinellaceae</taxon>
        <taxon>Neolewinella</taxon>
    </lineage>
</organism>
<dbReference type="NCBIfam" id="TIGR04056">
    <property type="entry name" value="OMP_RagA_SusC"/>
    <property type="match status" value="1"/>
</dbReference>
<dbReference type="PANTHER" id="PTHR30069">
    <property type="entry name" value="TONB-DEPENDENT OUTER MEMBRANE RECEPTOR"/>
    <property type="match status" value="1"/>
</dbReference>
<dbReference type="InterPro" id="IPR012910">
    <property type="entry name" value="Plug_dom"/>
</dbReference>
<dbReference type="PROSITE" id="PS52016">
    <property type="entry name" value="TONB_DEPENDENT_REC_3"/>
    <property type="match status" value="1"/>
</dbReference>
<protein>
    <submittedName>
        <fullName evidence="11">TonB-linked outer membrane protein, SusC/RagA family</fullName>
    </submittedName>
</protein>
<dbReference type="InterPro" id="IPR036942">
    <property type="entry name" value="Beta-barrel_TonB_sf"/>
</dbReference>
<feature type="signal peptide" evidence="9">
    <location>
        <begin position="1"/>
        <end position="25"/>
    </location>
</feature>
<evidence type="ECO:0000256" key="6">
    <source>
        <dbReference type="ARBA" id="ARBA00023136"/>
    </source>
</evidence>
<keyword evidence="7 8" id="KW-0998">Cell outer membrane</keyword>
<keyword evidence="12" id="KW-1185">Reference proteome</keyword>
<dbReference type="NCBIfam" id="TIGR04057">
    <property type="entry name" value="SusC_RagA_signa"/>
    <property type="match status" value="1"/>
</dbReference>
<dbReference type="GO" id="GO:0015344">
    <property type="term" value="F:siderophore uptake transmembrane transporter activity"/>
    <property type="evidence" value="ECO:0007669"/>
    <property type="project" value="TreeGrafter"/>
</dbReference>
<feature type="chain" id="PRO_5011594187" evidence="9">
    <location>
        <begin position="26"/>
        <end position="1034"/>
    </location>
</feature>
<dbReference type="AlphaFoldDB" id="A0A1H9GSV9"/>
<evidence type="ECO:0000256" key="4">
    <source>
        <dbReference type="ARBA" id="ARBA00022692"/>
    </source>
</evidence>
<evidence type="ECO:0000313" key="12">
    <source>
        <dbReference type="Proteomes" id="UP000199021"/>
    </source>
</evidence>
<keyword evidence="3 8" id="KW-1134">Transmembrane beta strand</keyword>
<dbReference type="SUPFAM" id="SSF56935">
    <property type="entry name" value="Porins"/>
    <property type="match status" value="1"/>
</dbReference>
<comment type="subcellular location">
    <subcellularLocation>
        <location evidence="1 8">Cell outer membrane</location>
        <topology evidence="1 8">Multi-pass membrane protein</topology>
    </subcellularLocation>
</comment>
<keyword evidence="4 8" id="KW-0812">Transmembrane</keyword>
<dbReference type="Pfam" id="PF13715">
    <property type="entry name" value="CarbopepD_reg_2"/>
    <property type="match status" value="1"/>
</dbReference>
<feature type="domain" description="TonB-dependent receptor plug" evidence="10">
    <location>
        <begin position="121"/>
        <end position="225"/>
    </location>
</feature>
<dbReference type="PANTHER" id="PTHR30069:SF29">
    <property type="entry name" value="HEMOGLOBIN AND HEMOGLOBIN-HAPTOGLOBIN-BINDING PROTEIN 1-RELATED"/>
    <property type="match status" value="1"/>
</dbReference>
<comment type="similarity">
    <text evidence="8">Belongs to the TonB-dependent receptor family.</text>
</comment>
<evidence type="ECO:0000256" key="7">
    <source>
        <dbReference type="ARBA" id="ARBA00023237"/>
    </source>
</evidence>
<dbReference type="InParanoid" id="A0A1H9GSV9"/>
<evidence type="ECO:0000256" key="5">
    <source>
        <dbReference type="ARBA" id="ARBA00022729"/>
    </source>
</evidence>
<evidence type="ECO:0000256" key="2">
    <source>
        <dbReference type="ARBA" id="ARBA00022448"/>
    </source>
</evidence>
<dbReference type="GO" id="GO:0044718">
    <property type="term" value="P:siderophore transmembrane transport"/>
    <property type="evidence" value="ECO:0007669"/>
    <property type="project" value="TreeGrafter"/>
</dbReference>
<dbReference type="EMBL" id="FOFB01000011">
    <property type="protein sequence ID" value="SEQ53177.1"/>
    <property type="molecule type" value="Genomic_DNA"/>
</dbReference>
<dbReference type="InterPro" id="IPR039426">
    <property type="entry name" value="TonB-dep_rcpt-like"/>
</dbReference>
<keyword evidence="5 9" id="KW-0732">Signal</keyword>
<evidence type="ECO:0000256" key="1">
    <source>
        <dbReference type="ARBA" id="ARBA00004571"/>
    </source>
</evidence>
<evidence type="ECO:0000256" key="8">
    <source>
        <dbReference type="PROSITE-ProRule" id="PRU01360"/>
    </source>
</evidence>
<dbReference type="InterPro" id="IPR023997">
    <property type="entry name" value="TonB-dep_OMP_SusC/RagA_CS"/>
</dbReference>
<dbReference type="STRING" id="478744.SAMN05444359_11194"/>
<dbReference type="InterPro" id="IPR037066">
    <property type="entry name" value="Plug_dom_sf"/>
</dbReference>
<dbReference type="InterPro" id="IPR008969">
    <property type="entry name" value="CarboxyPept-like_regulatory"/>
</dbReference>
<keyword evidence="2 8" id="KW-0813">Transport</keyword>
<evidence type="ECO:0000313" key="11">
    <source>
        <dbReference type="EMBL" id="SEQ53177.1"/>
    </source>
</evidence>
<dbReference type="Pfam" id="PF07715">
    <property type="entry name" value="Plug"/>
    <property type="match status" value="1"/>
</dbReference>
<sequence>MTLLFTRNRWLFCAVLLFVMQAAYAQKTISGTVLDATTKDPLIGVTVILEGTSSGTVTDLDGGYTFSVPGEGAVLKFSYTGYETQAVTVGDESTLNIMLDGTSTALDEVVVVGYTTRKRGELTGSVSSIESGQIERTTNKDLAKSLAGKVPGLIVSDRGGYPGATGDVSILIRGKSTLNNNSPLILIDNIPAASFSHLSPQDIQSISVLKDGAAAIYGARAANGVILITTKRGTAGTPVVNLSSSYSLSGFSAFPDLMSSEQYAIYSNEIAERNGTPLEFTQEQINGYASGADPINFPNTDWADLTFAETSPEWRNTISVSGGSERVKYFVSGDHIDQVGMFDSGDLNFQQYQVRSNIDVKLLENLTVGLDLSGRFGDRNEPGVDAGFIYKHIYNNLPTEVGVYPNGLIAFGGENGANPLIMSSNESGFVNAKDKNLRTRISYDLNLNSLVKGLSVQGFAGIRDWSTDTKSWYTPWEVFTFQEGTDEYIPQPGFSQRGNQRILRETFWKFNELMLNSTVRYNRTFGPHALGGFAGIERFDSEQRTFYAERRGFPTDDHPELFAGSDEGQRSDGTSAEFVRLNYFGSLSYNFDKRYFLDFTVRRDGSSNFGRGNRFGTFPSVAAAWSLGDEAFMDGTDSWLNVLKIRASWAILGNDRIAPFQYLTRFNFGGNTNVPQPNFYTFGVNGVRENGFTPANVPNPNITWETAKMRNFGLNFALFDYKLTGDVNYFFQKREDILITRNASIPDAAGITLPQENLGIVDNFGWEFQLNWQDKAGDLTYSFGANLTQAKNEVVFLDEAEDVSDQLRREGFPIDSYIVYPTDGIFQNQAQVEATEARLEGTVPGEPVYVDTNQDGVIDAGDRVRIFSSNTPQIQYGFLGSLGYKNFDFSFLLQGQAKAEMLVFFDQAGAKPEYVFTERWTPENPTARYPRAFAQGDAISGNQNTAENFQGADLWLHDASFLRLKEIELGYSLNQDKLKFADLRFYFRGLNVLTMFSEVYDLGLDPEAAAYNNFRASTYPSLTSYSFGVNVTFK</sequence>
<keyword evidence="6 8" id="KW-0472">Membrane</keyword>
<dbReference type="InterPro" id="IPR023996">
    <property type="entry name" value="TonB-dep_OMP_SusC/RagA"/>
</dbReference>
<proteinExistence type="inferred from homology"/>
<dbReference type="Gene3D" id="2.60.40.1120">
    <property type="entry name" value="Carboxypeptidase-like, regulatory domain"/>
    <property type="match status" value="1"/>
</dbReference>
<reference evidence="12" key="1">
    <citation type="submission" date="2016-10" db="EMBL/GenBank/DDBJ databases">
        <authorList>
            <person name="Varghese N."/>
            <person name="Submissions S."/>
        </authorList>
    </citation>
    <scope>NUCLEOTIDE SEQUENCE [LARGE SCALE GENOMIC DNA]</scope>
    <source>
        <strain evidence="12">DSM 24740</strain>
    </source>
</reference>
<dbReference type="Proteomes" id="UP000199021">
    <property type="component" value="Unassembled WGS sequence"/>
</dbReference>
<evidence type="ECO:0000256" key="9">
    <source>
        <dbReference type="SAM" id="SignalP"/>
    </source>
</evidence>
<dbReference type="SUPFAM" id="SSF49464">
    <property type="entry name" value="Carboxypeptidase regulatory domain-like"/>
    <property type="match status" value="1"/>
</dbReference>
<dbReference type="GO" id="GO:0009279">
    <property type="term" value="C:cell outer membrane"/>
    <property type="evidence" value="ECO:0007669"/>
    <property type="project" value="UniProtKB-SubCell"/>
</dbReference>